<evidence type="ECO:0000313" key="2">
    <source>
        <dbReference type="Proteomes" id="UP001056120"/>
    </source>
</evidence>
<comment type="caution">
    <text evidence="1">The sequence shown here is derived from an EMBL/GenBank/DDBJ whole genome shotgun (WGS) entry which is preliminary data.</text>
</comment>
<name>A0ACB8YQU3_9ASTR</name>
<keyword evidence="2" id="KW-1185">Reference proteome</keyword>
<organism evidence="1 2">
    <name type="scientific">Smallanthus sonchifolius</name>
    <dbReference type="NCBI Taxonomy" id="185202"/>
    <lineage>
        <taxon>Eukaryota</taxon>
        <taxon>Viridiplantae</taxon>
        <taxon>Streptophyta</taxon>
        <taxon>Embryophyta</taxon>
        <taxon>Tracheophyta</taxon>
        <taxon>Spermatophyta</taxon>
        <taxon>Magnoliopsida</taxon>
        <taxon>eudicotyledons</taxon>
        <taxon>Gunneridae</taxon>
        <taxon>Pentapetalae</taxon>
        <taxon>asterids</taxon>
        <taxon>campanulids</taxon>
        <taxon>Asterales</taxon>
        <taxon>Asteraceae</taxon>
        <taxon>Asteroideae</taxon>
        <taxon>Heliantheae alliance</taxon>
        <taxon>Millerieae</taxon>
        <taxon>Smallanthus</taxon>
    </lineage>
</organism>
<proteinExistence type="predicted"/>
<protein>
    <submittedName>
        <fullName evidence="1">Uncharacterized protein</fullName>
    </submittedName>
</protein>
<reference evidence="1 2" key="2">
    <citation type="journal article" date="2022" name="Mol. Ecol. Resour.">
        <title>The genomes of chicory, endive, great burdock and yacon provide insights into Asteraceae paleo-polyploidization history and plant inulin production.</title>
        <authorList>
            <person name="Fan W."/>
            <person name="Wang S."/>
            <person name="Wang H."/>
            <person name="Wang A."/>
            <person name="Jiang F."/>
            <person name="Liu H."/>
            <person name="Zhao H."/>
            <person name="Xu D."/>
            <person name="Zhang Y."/>
        </authorList>
    </citation>
    <scope>NUCLEOTIDE SEQUENCE [LARGE SCALE GENOMIC DNA]</scope>
    <source>
        <strain evidence="2">cv. Yunnan</strain>
        <tissue evidence="1">Leaves</tissue>
    </source>
</reference>
<dbReference type="EMBL" id="CM042044">
    <property type="protein sequence ID" value="KAI3688102.1"/>
    <property type="molecule type" value="Genomic_DNA"/>
</dbReference>
<accession>A0ACB8YQU3</accession>
<gene>
    <name evidence="1" type="ORF">L1987_81810</name>
</gene>
<dbReference type="Proteomes" id="UP001056120">
    <property type="component" value="Linkage Group LG27"/>
</dbReference>
<reference evidence="2" key="1">
    <citation type="journal article" date="2022" name="Mol. Ecol. Resour.">
        <title>The genomes of chicory, endive, great burdock and yacon provide insights into Asteraceae palaeo-polyploidization history and plant inulin production.</title>
        <authorList>
            <person name="Fan W."/>
            <person name="Wang S."/>
            <person name="Wang H."/>
            <person name="Wang A."/>
            <person name="Jiang F."/>
            <person name="Liu H."/>
            <person name="Zhao H."/>
            <person name="Xu D."/>
            <person name="Zhang Y."/>
        </authorList>
    </citation>
    <scope>NUCLEOTIDE SEQUENCE [LARGE SCALE GENOMIC DNA]</scope>
    <source>
        <strain evidence="2">cv. Yunnan</strain>
    </source>
</reference>
<evidence type="ECO:0000313" key="1">
    <source>
        <dbReference type="EMBL" id="KAI3688102.1"/>
    </source>
</evidence>
<sequence length="123" mass="13628">MILSENDQRHLSMATRQFVRYVSRMFSTSGKVLGEEEKAAENVYIKKTEREKLEKLANKGQKPEETPAVNTGEAKASEPTSPPKGVSTDIHKNYAVVAGTVTGLSALGWYLLSKDKKTEELLD</sequence>